<name>A0ABP1R754_9HEXA</name>
<feature type="transmembrane region" description="Helical" evidence="1">
    <location>
        <begin position="351"/>
        <end position="371"/>
    </location>
</feature>
<feature type="transmembrane region" description="Helical" evidence="1">
    <location>
        <begin position="610"/>
        <end position="634"/>
    </location>
</feature>
<keyword evidence="1" id="KW-0472">Membrane</keyword>
<comment type="caution">
    <text evidence="2">The sequence shown here is derived from an EMBL/GenBank/DDBJ whole genome shotgun (WGS) entry which is preliminary data.</text>
</comment>
<evidence type="ECO:0000313" key="2">
    <source>
        <dbReference type="EMBL" id="CAL8121314.1"/>
    </source>
</evidence>
<accession>A0ABP1R754</accession>
<evidence type="ECO:0000256" key="1">
    <source>
        <dbReference type="SAM" id="Phobius"/>
    </source>
</evidence>
<dbReference type="Proteomes" id="UP001642540">
    <property type="component" value="Unassembled WGS sequence"/>
</dbReference>
<gene>
    <name evidence="2" type="ORF">ODALV1_LOCUS19324</name>
</gene>
<reference evidence="2 3" key="1">
    <citation type="submission" date="2024-08" db="EMBL/GenBank/DDBJ databases">
        <authorList>
            <person name="Cucini C."/>
            <person name="Frati F."/>
        </authorList>
    </citation>
    <scope>NUCLEOTIDE SEQUENCE [LARGE SCALE GENOMIC DNA]</scope>
</reference>
<organism evidence="2 3">
    <name type="scientific">Orchesella dallaii</name>
    <dbReference type="NCBI Taxonomy" id="48710"/>
    <lineage>
        <taxon>Eukaryota</taxon>
        <taxon>Metazoa</taxon>
        <taxon>Ecdysozoa</taxon>
        <taxon>Arthropoda</taxon>
        <taxon>Hexapoda</taxon>
        <taxon>Collembola</taxon>
        <taxon>Entomobryomorpha</taxon>
        <taxon>Entomobryoidea</taxon>
        <taxon>Orchesellidae</taxon>
        <taxon>Orchesellinae</taxon>
        <taxon>Orchesella</taxon>
    </lineage>
</organism>
<proteinExistence type="predicted"/>
<protein>
    <submittedName>
        <fullName evidence="2">Uncharacterized protein</fullName>
    </submittedName>
</protein>
<keyword evidence="1" id="KW-1133">Transmembrane helix</keyword>
<keyword evidence="3" id="KW-1185">Reference proteome</keyword>
<dbReference type="EMBL" id="CAXLJM020000065">
    <property type="protein sequence ID" value="CAL8121314.1"/>
    <property type="molecule type" value="Genomic_DNA"/>
</dbReference>
<keyword evidence="1" id="KW-0812">Transmembrane</keyword>
<sequence>MQTFPIKFDTNCFVRIVYEENWNSTVFNPSQLSFPIATNTSSDITISYMIHGLSNFGFAFDAEDIYINDEITILDGYFPFVSKYYKACDAFILLTYTFNSTATAIKESGYGNSDHATFLVFVECCKSSLMENNIMAGFISDFSSLETTSFNAIYSNLAFVTFPEFDTKSKSIGIANIYAYCYYCPKHLHQIQLKFEQTSLTISEIHSECQHLNNNGWNRKAFLLVSGSSTSYDALITNIDQKIAKGRKNFTQHLNETYAAEYFLFRLVSDHMNMSIDPNFREFIADEESHTHWYFNIKKINTVIPRFRNDIAATRGSYIVTHQDTGKLIYCMETSELVKIKWDIYLRVYDLQSWICILCVILAYSFIYKSVSKGFDLAWIFLDMEFWRRHSRKILAPYILGAMFIHLAYDSGMSTDFIDFEFPVYFREMFVREHKVWHIDISPVVEDVKQGLSLIPESFQRFLEQNSGKRDIEKGFYVEKGYYLPENIHDRVKALANKKLLLLNGVGNSFTFPSLFMTLAAMKKAVIEEKFICGLLLQNPSTNLQLTNSFLLRGYMSTKFTNLLEKLLEAGLLHYVQGLMTLQSAMKLRLKVDDISAVLSSSILGVRTPLGVVCAAYIALNFVFLFVFIVSISYKYRGNVSGKIRDLYKLAQKLGRNKVQIINQEGSID</sequence>
<evidence type="ECO:0000313" key="3">
    <source>
        <dbReference type="Proteomes" id="UP001642540"/>
    </source>
</evidence>